<gene>
    <name evidence="1" type="ORF">SAMN05421760_10784</name>
</gene>
<proteinExistence type="predicted"/>
<sequence length="84" mass="9200">MSRYNLDEEAAATDRELAGIISKLGVLTDEQISELLPERADQSELNRLIEAVNEAADENRKKAILSERLGTASSVVKDFALALI</sequence>
<dbReference type="EMBL" id="FTOE01000007">
    <property type="protein sequence ID" value="SIS90549.1"/>
    <property type="molecule type" value="Genomic_DNA"/>
</dbReference>
<dbReference type="Proteomes" id="UP000185999">
    <property type="component" value="Unassembled WGS sequence"/>
</dbReference>
<evidence type="ECO:0000313" key="2">
    <source>
        <dbReference type="Proteomes" id="UP000185999"/>
    </source>
</evidence>
<accession>A0A1N7MXD9</accession>
<keyword evidence="2" id="KW-1185">Reference proteome</keyword>
<organism evidence="1 2">
    <name type="scientific">Neptunomonas antarctica</name>
    <dbReference type="NCBI Taxonomy" id="619304"/>
    <lineage>
        <taxon>Bacteria</taxon>
        <taxon>Pseudomonadati</taxon>
        <taxon>Pseudomonadota</taxon>
        <taxon>Gammaproteobacteria</taxon>
        <taxon>Oceanospirillales</taxon>
        <taxon>Oceanospirillaceae</taxon>
        <taxon>Neptunomonas</taxon>
    </lineage>
</organism>
<dbReference type="AlphaFoldDB" id="A0A1N7MXD9"/>
<reference evidence="2" key="1">
    <citation type="submission" date="2017-01" db="EMBL/GenBank/DDBJ databases">
        <authorList>
            <person name="Varghese N."/>
            <person name="Submissions S."/>
        </authorList>
    </citation>
    <scope>NUCLEOTIDE SEQUENCE [LARGE SCALE GENOMIC DNA]</scope>
    <source>
        <strain evidence="2">DSM 22306</strain>
    </source>
</reference>
<evidence type="ECO:0000313" key="1">
    <source>
        <dbReference type="EMBL" id="SIS90549.1"/>
    </source>
</evidence>
<protein>
    <submittedName>
        <fullName evidence="1">Uncharacterized protein</fullName>
    </submittedName>
</protein>
<name>A0A1N7MXD9_9GAMM</name>
<dbReference type="RefSeq" id="WP_054340767.1">
    <property type="nucleotide sequence ID" value="NZ_FTOE01000007.1"/>
</dbReference>